<comment type="caution">
    <text evidence="3">The sequence shown here is derived from an EMBL/GenBank/DDBJ whole genome shotgun (WGS) entry which is preliminary data.</text>
</comment>
<dbReference type="Pfam" id="PF09361">
    <property type="entry name" value="Phasin_2"/>
    <property type="match status" value="1"/>
</dbReference>
<sequence>MTKTNTTTTAKTADKTTAAKAPEAKTVETKAAETTAAPTANFITETLEKVQESIAVPEAAREFMATQAAAVQSHAEKAHESAAELAADMEKSAVSLVGQYSTFTKNLFDMTAANVEHALATVEKIAAAKTPVEAMRVQADYVRESATANFERIKNAAETANKTVTETTASVRDQAAKIMAKASKAA</sequence>
<evidence type="ECO:0000313" key="3">
    <source>
        <dbReference type="EMBL" id="MCY0147549.1"/>
    </source>
</evidence>
<dbReference type="Proteomes" id="UP001073227">
    <property type="component" value="Unassembled WGS sequence"/>
</dbReference>
<dbReference type="NCBIfam" id="TIGR01841">
    <property type="entry name" value="phasin"/>
    <property type="match status" value="1"/>
</dbReference>
<reference evidence="3" key="1">
    <citation type="submission" date="2022-10" db="EMBL/GenBank/DDBJ databases">
        <title>Hoeflea sp. G2-23, isolated from marine algae.</title>
        <authorList>
            <person name="Kristyanto S."/>
            <person name="Kim J.M."/>
            <person name="Jeon C.O."/>
        </authorList>
    </citation>
    <scope>NUCLEOTIDE SEQUENCE</scope>
    <source>
        <strain evidence="3">G2-23</strain>
    </source>
</reference>
<proteinExistence type="predicted"/>
<dbReference type="EMBL" id="JAOVZR010000001">
    <property type="protein sequence ID" value="MCY0147549.1"/>
    <property type="molecule type" value="Genomic_DNA"/>
</dbReference>
<name>A0ABT3Z702_9HYPH</name>
<feature type="compositionally biased region" description="Basic and acidic residues" evidence="1">
    <location>
        <begin position="22"/>
        <end position="31"/>
    </location>
</feature>
<gene>
    <name evidence="3" type="primary">phaP</name>
    <name evidence="3" type="ORF">OEG84_07430</name>
</gene>
<protein>
    <submittedName>
        <fullName evidence="3">TIGR01841 family phasin</fullName>
    </submittedName>
</protein>
<feature type="domain" description="Phasin" evidence="2">
    <location>
        <begin position="88"/>
        <end position="174"/>
    </location>
</feature>
<evidence type="ECO:0000259" key="2">
    <source>
        <dbReference type="Pfam" id="PF09361"/>
    </source>
</evidence>
<feature type="compositionally biased region" description="Low complexity" evidence="1">
    <location>
        <begin position="1"/>
        <end position="21"/>
    </location>
</feature>
<dbReference type="RefSeq" id="WP_267653150.1">
    <property type="nucleotide sequence ID" value="NZ_JAOVZR010000001.1"/>
</dbReference>
<dbReference type="InterPro" id="IPR018968">
    <property type="entry name" value="Phasin"/>
</dbReference>
<dbReference type="InterPro" id="IPR010127">
    <property type="entry name" value="Phasin_subfam-1"/>
</dbReference>
<keyword evidence="4" id="KW-1185">Reference proteome</keyword>
<accession>A0ABT3Z702</accession>
<feature type="region of interest" description="Disordered" evidence="1">
    <location>
        <begin position="1"/>
        <end position="39"/>
    </location>
</feature>
<organism evidence="3 4">
    <name type="scientific">Hoeflea algicola</name>
    <dbReference type="NCBI Taxonomy" id="2983763"/>
    <lineage>
        <taxon>Bacteria</taxon>
        <taxon>Pseudomonadati</taxon>
        <taxon>Pseudomonadota</taxon>
        <taxon>Alphaproteobacteria</taxon>
        <taxon>Hyphomicrobiales</taxon>
        <taxon>Rhizobiaceae</taxon>
        <taxon>Hoeflea</taxon>
    </lineage>
</organism>
<evidence type="ECO:0000313" key="4">
    <source>
        <dbReference type="Proteomes" id="UP001073227"/>
    </source>
</evidence>
<evidence type="ECO:0000256" key="1">
    <source>
        <dbReference type="SAM" id="MobiDB-lite"/>
    </source>
</evidence>